<evidence type="ECO:0000259" key="3">
    <source>
        <dbReference type="PROSITE" id="PS50157"/>
    </source>
</evidence>
<feature type="compositionally biased region" description="Low complexity" evidence="2">
    <location>
        <begin position="174"/>
        <end position="194"/>
    </location>
</feature>
<evidence type="ECO:0000313" key="4">
    <source>
        <dbReference type="Proteomes" id="UP000515158"/>
    </source>
</evidence>
<feature type="compositionally biased region" description="Acidic residues" evidence="2">
    <location>
        <begin position="716"/>
        <end position="725"/>
    </location>
</feature>
<dbReference type="GO" id="GO:0008270">
    <property type="term" value="F:zinc ion binding"/>
    <property type="evidence" value="ECO:0007669"/>
    <property type="project" value="UniProtKB-KW"/>
</dbReference>
<feature type="compositionally biased region" description="Polar residues" evidence="2">
    <location>
        <begin position="475"/>
        <end position="485"/>
    </location>
</feature>
<feature type="compositionally biased region" description="Basic residues" evidence="2">
    <location>
        <begin position="533"/>
        <end position="543"/>
    </location>
</feature>
<feature type="region of interest" description="Disordered" evidence="2">
    <location>
        <begin position="698"/>
        <end position="728"/>
    </location>
</feature>
<accession>A0A6P8YXF5</accession>
<feature type="region of interest" description="Disordered" evidence="2">
    <location>
        <begin position="69"/>
        <end position="289"/>
    </location>
</feature>
<dbReference type="InParanoid" id="A0A6P8YXF5"/>
<evidence type="ECO:0000313" key="5">
    <source>
        <dbReference type="RefSeq" id="XP_034244828.1"/>
    </source>
</evidence>
<feature type="region of interest" description="Disordered" evidence="2">
    <location>
        <begin position="1"/>
        <end position="36"/>
    </location>
</feature>
<feature type="compositionally biased region" description="Basic and acidic residues" evidence="2">
    <location>
        <begin position="786"/>
        <end position="795"/>
    </location>
</feature>
<feature type="compositionally biased region" description="Polar residues" evidence="2">
    <location>
        <begin position="159"/>
        <end position="173"/>
    </location>
</feature>
<evidence type="ECO:0000256" key="2">
    <source>
        <dbReference type="SAM" id="MobiDB-lite"/>
    </source>
</evidence>
<feature type="compositionally biased region" description="Polar residues" evidence="2">
    <location>
        <begin position="446"/>
        <end position="457"/>
    </location>
</feature>
<gene>
    <name evidence="5" type="primary">LOC117647251</name>
</gene>
<dbReference type="InterPro" id="IPR013087">
    <property type="entry name" value="Znf_C2H2_type"/>
</dbReference>
<reference evidence="5" key="1">
    <citation type="submission" date="2025-08" db="UniProtKB">
        <authorList>
            <consortium name="RefSeq"/>
        </authorList>
    </citation>
    <scope>IDENTIFICATION</scope>
    <source>
        <tissue evidence="5">Total insect</tissue>
    </source>
</reference>
<dbReference type="PROSITE" id="PS50157">
    <property type="entry name" value="ZINC_FINGER_C2H2_2"/>
    <property type="match status" value="1"/>
</dbReference>
<name>A0A6P8YXF5_THRPL</name>
<evidence type="ECO:0000256" key="1">
    <source>
        <dbReference type="PROSITE-ProRule" id="PRU00042"/>
    </source>
</evidence>
<sequence length="795" mass="86680">MAANGGHGNRDKSRVCRVPPSRMLTRGRKSDEDDWDEKMCDAIKKAGADPDGMNEAEKKSFYAAVVNSQDDNCNRKNEDLYQNSPGSPSDRPEPSPDVEAETSNNDVVMEENVGRLNKAITFGQPGTSQSPKTAGRGRAKPVRTKYPVLDINCSPGQKPDSTLGPQASSKLNNSSSHLASPGSAHSPASVSSSGSPPPVVQRNGPGSPDGTTVGSAGSHSPPSQSFQQNSPDIYSQDLFDNLLEAEKEGPQGDNEILVDVESRGPEETAVCDIEPDSPASVQDAGGDEKEPVKTIFIGKVAAQVSPLESMNRGLPPNGFSDFFQDLEKYRGDKALWMAKANEKVRECRIALWKKLKEENPIWGPPITDGGSFNKRTLFKETTPKFSQLFSSSPETQVGTTTTHGRADRQSKTRAVTKIQEAMSEGPFEEPAFHSLRKSRHNDSKNQGHGNRPPNNAWISRKQQDVEINDIDCTEDTPSATSSDKWASNRDEQRGKSSDGDFDFPSEPAKVSGSSDPYAYDEDDDSDIWEKQQTRNKKNFRKGGSRSAQADVDWEPKGPQRPRGAGTSQQSQKSRNTKLRLQKGQIAPPNQHGQNPRPKGGNSQHMEGETNARNSANNEGRWFRNDAPGIEDSSGSGISPKSFFAKPGQSRNSTQARRSRDNPRPDDMPSPPSTSEDSPDNVACPLCAEIFPKHEIQVHASDCCGPGGGGAEGENLNTDEDQDGEEPDKAVVEVKSVESTEELSYILCKLCNHRFTKKSEYSKHFKECVEIHTTPSKKRANSIDDDGPVKKTRCGD</sequence>
<feature type="compositionally biased region" description="Low complexity" evidence="2">
    <location>
        <begin position="218"/>
        <end position="231"/>
    </location>
</feature>
<feature type="domain" description="C2H2-type" evidence="3">
    <location>
        <begin position="745"/>
        <end position="776"/>
    </location>
</feature>
<dbReference type="Proteomes" id="UP000515158">
    <property type="component" value="Unplaced"/>
</dbReference>
<feature type="compositionally biased region" description="Basic and acidic residues" evidence="2">
    <location>
        <begin position="657"/>
        <end position="666"/>
    </location>
</feature>
<feature type="region of interest" description="Disordered" evidence="2">
    <location>
        <begin position="384"/>
        <end position="682"/>
    </location>
</feature>
<feature type="compositionally biased region" description="Basic and acidic residues" evidence="2">
    <location>
        <begin position="486"/>
        <end position="498"/>
    </location>
</feature>
<feature type="compositionally biased region" description="Polar residues" evidence="2">
    <location>
        <begin position="600"/>
        <end position="617"/>
    </location>
</feature>
<keyword evidence="1" id="KW-0479">Metal-binding</keyword>
<dbReference type="RefSeq" id="XP_034244828.1">
    <property type="nucleotide sequence ID" value="XM_034388937.1"/>
</dbReference>
<proteinExistence type="predicted"/>
<feature type="region of interest" description="Disordered" evidence="2">
    <location>
        <begin position="773"/>
        <end position="795"/>
    </location>
</feature>
<organism evidence="5">
    <name type="scientific">Thrips palmi</name>
    <name type="common">Melon thrips</name>
    <dbReference type="NCBI Taxonomy" id="161013"/>
    <lineage>
        <taxon>Eukaryota</taxon>
        <taxon>Metazoa</taxon>
        <taxon>Ecdysozoa</taxon>
        <taxon>Arthropoda</taxon>
        <taxon>Hexapoda</taxon>
        <taxon>Insecta</taxon>
        <taxon>Pterygota</taxon>
        <taxon>Neoptera</taxon>
        <taxon>Paraneoptera</taxon>
        <taxon>Thysanoptera</taxon>
        <taxon>Terebrantia</taxon>
        <taxon>Thripoidea</taxon>
        <taxon>Thripidae</taxon>
        <taxon>Thrips</taxon>
    </lineage>
</organism>
<keyword evidence="4" id="KW-1185">Reference proteome</keyword>
<protein>
    <submittedName>
        <fullName evidence="5">Uncharacterized protein LOC117647251 isoform X1</fullName>
    </submittedName>
</protein>
<feature type="compositionally biased region" description="Polar residues" evidence="2">
    <location>
        <begin position="384"/>
        <end position="403"/>
    </location>
</feature>
<dbReference type="OrthoDB" id="10661027at2759"/>
<dbReference type="GeneID" id="117647251"/>
<dbReference type="KEGG" id="tpal:117647251"/>
<keyword evidence="1" id="KW-0862">Zinc</keyword>
<dbReference type="AlphaFoldDB" id="A0A6P8YXF5"/>
<keyword evidence="1" id="KW-0863">Zinc-finger</keyword>